<name>A0ABT8ENG3_9BURK</name>
<protein>
    <submittedName>
        <fullName evidence="1">Uncharacterized protein</fullName>
    </submittedName>
</protein>
<sequence>MKRTELKRRTGLVARTTLARKSFLPGKRENKKIGLGQAVARLVGTHLKHKPKGPSVFRSEQHRRNVAALACVNCSIERRSQAAHLNGVEFGKGMGIKVSDALLIPLCADSFLRRGCHSLLDQGGVIDKATAVAHQIDWLHKTRDELKRKRQWPQEAEDDMARIVGVYLRRSML</sequence>
<dbReference type="EMBL" id="JAJHNU010000006">
    <property type="protein sequence ID" value="MDN4122856.1"/>
    <property type="molecule type" value="Genomic_DNA"/>
</dbReference>
<accession>A0ABT8ENG3</accession>
<dbReference type="Gene3D" id="3.30.50.20">
    <property type="entry name" value="prophage-derive protein ybcO"/>
    <property type="match status" value="1"/>
</dbReference>
<dbReference type="Proteomes" id="UP001168613">
    <property type="component" value="Unassembled WGS sequence"/>
</dbReference>
<proteinExistence type="predicted"/>
<evidence type="ECO:0000313" key="2">
    <source>
        <dbReference type="Proteomes" id="UP001168613"/>
    </source>
</evidence>
<evidence type="ECO:0000313" key="1">
    <source>
        <dbReference type="EMBL" id="MDN4122856.1"/>
    </source>
</evidence>
<reference evidence="1" key="1">
    <citation type="submission" date="2021-11" db="EMBL/GenBank/DDBJ databases">
        <title>Draft genome sequence of Alcaligenes endophyticus type strain CCUG 75668T.</title>
        <authorList>
            <person name="Salva-Serra F."/>
            <person name="Duran R.E."/>
            <person name="Seeger M."/>
            <person name="Moore E.R.B."/>
            <person name="Jaen-Luchoro D."/>
        </authorList>
    </citation>
    <scope>NUCLEOTIDE SEQUENCE</scope>
    <source>
        <strain evidence="1">CCUG 75668</strain>
    </source>
</reference>
<comment type="caution">
    <text evidence="1">The sequence shown here is derived from an EMBL/GenBank/DDBJ whole genome shotgun (WGS) entry which is preliminary data.</text>
</comment>
<keyword evidence="2" id="KW-1185">Reference proteome</keyword>
<dbReference type="RefSeq" id="WP_266125171.1">
    <property type="nucleotide sequence ID" value="NZ_JAJHNU010000006.1"/>
</dbReference>
<gene>
    <name evidence="1" type="ORF">LMS43_16320</name>
</gene>
<organism evidence="1 2">
    <name type="scientific">Alcaligenes endophyticus</name>
    <dbReference type="NCBI Taxonomy" id="1929088"/>
    <lineage>
        <taxon>Bacteria</taxon>
        <taxon>Pseudomonadati</taxon>
        <taxon>Pseudomonadota</taxon>
        <taxon>Betaproteobacteria</taxon>
        <taxon>Burkholderiales</taxon>
        <taxon>Alcaligenaceae</taxon>
        <taxon>Alcaligenes</taxon>
    </lineage>
</organism>